<protein>
    <recommendedName>
        <fullName evidence="3">N-acetyltransferase domain-containing protein</fullName>
    </recommendedName>
</protein>
<dbReference type="PANTHER" id="PTHR43877:SF2">
    <property type="entry name" value="AMINOALKYLPHOSPHONATE N-ACETYLTRANSFERASE-RELATED"/>
    <property type="match status" value="1"/>
</dbReference>
<dbReference type="Proteomes" id="UP000612899">
    <property type="component" value="Unassembled WGS sequence"/>
</dbReference>
<gene>
    <name evidence="4" type="ORF">Rhe02_89020</name>
</gene>
<accession>A0A8J3QJE1</accession>
<dbReference type="InterPro" id="IPR050832">
    <property type="entry name" value="Bact_Acetyltransf"/>
</dbReference>
<keyword evidence="2" id="KW-0012">Acyltransferase</keyword>
<dbReference type="GO" id="GO:0016747">
    <property type="term" value="F:acyltransferase activity, transferring groups other than amino-acyl groups"/>
    <property type="evidence" value="ECO:0007669"/>
    <property type="project" value="InterPro"/>
</dbReference>
<evidence type="ECO:0000256" key="1">
    <source>
        <dbReference type="ARBA" id="ARBA00022679"/>
    </source>
</evidence>
<dbReference type="EMBL" id="BONY01000108">
    <property type="protein sequence ID" value="GIH10835.1"/>
    <property type="molecule type" value="Genomic_DNA"/>
</dbReference>
<comment type="caution">
    <text evidence="4">The sequence shown here is derived from an EMBL/GenBank/DDBJ whole genome shotgun (WGS) entry which is preliminary data.</text>
</comment>
<name>A0A8J3QJE1_9ACTN</name>
<evidence type="ECO:0000259" key="3">
    <source>
        <dbReference type="PROSITE" id="PS51186"/>
    </source>
</evidence>
<dbReference type="InterPro" id="IPR000182">
    <property type="entry name" value="GNAT_dom"/>
</dbReference>
<dbReference type="RefSeq" id="WP_203914550.1">
    <property type="nucleotide sequence ID" value="NZ_BONY01000108.1"/>
</dbReference>
<reference evidence="4" key="1">
    <citation type="submission" date="2021-01" db="EMBL/GenBank/DDBJ databases">
        <title>Whole genome shotgun sequence of Rhizocola hellebori NBRC 109834.</title>
        <authorList>
            <person name="Komaki H."/>
            <person name="Tamura T."/>
        </authorList>
    </citation>
    <scope>NUCLEOTIDE SEQUENCE</scope>
    <source>
        <strain evidence="4">NBRC 109834</strain>
    </source>
</reference>
<dbReference type="AlphaFoldDB" id="A0A8J3QJE1"/>
<keyword evidence="5" id="KW-1185">Reference proteome</keyword>
<feature type="domain" description="N-acetyltransferase" evidence="3">
    <location>
        <begin position="2"/>
        <end position="155"/>
    </location>
</feature>
<dbReference type="Gene3D" id="3.40.630.30">
    <property type="match status" value="1"/>
</dbReference>
<organism evidence="4 5">
    <name type="scientific">Rhizocola hellebori</name>
    <dbReference type="NCBI Taxonomy" id="1392758"/>
    <lineage>
        <taxon>Bacteria</taxon>
        <taxon>Bacillati</taxon>
        <taxon>Actinomycetota</taxon>
        <taxon>Actinomycetes</taxon>
        <taxon>Micromonosporales</taxon>
        <taxon>Micromonosporaceae</taxon>
        <taxon>Rhizocola</taxon>
    </lineage>
</organism>
<dbReference type="Pfam" id="PF00583">
    <property type="entry name" value="Acetyltransf_1"/>
    <property type="match status" value="1"/>
</dbReference>
<dbReference type="InterPro" id="IPR016181">
    <property type="entry name" value="Acyl_CoA_acyltransferase"/>
</dbReference>
<dbReference type="SUPFAM" id="SSF55729">
    <property type="entry name" value="Acyl-CoA N-acyltransferases (Nat)"/>
    <property type="match status" value="1"/>
</dbReference>
<evidence type="ECO:0000256" key="2">
    <source>
        <dbReference type="ARBA" id="ARBA00023315"/>
    </source>
</evidence>
<evidence type="ECO:0000313" key="5">
    <source>
        <dbReference type="Proteomes" id="UP000612899"/>
    </source>
</evidence>
<sequence>MMEVRALSPDDWATTKELRLAALLDAPEAFGGSYQETAQRDEASWRTWPTGGQAFAAQLDGGPVGLACWVPDSDDPKVGHLIAMWVAPAARGTGAAAALIGAVAQWAKAADNAFLELVVYRTNAAARRAYAKAGFADLGPSEKWPTGNVMRLDLS</sequence>
<keyword evidence="1" id="KW-0808">Transferase</keyword>
<dbReference type="PROSITE" id="PS51186">
    <property type="entry name" value="GNAT"/>
    <property type="match status" value="1"/>
</dbReference>
<dbReference type="PANTHER" id="PTHR43877">
    <property type="entry name" value="AMINOALKYLPHOSPHONATE N-ACETYLTRANSFERASE-RELATED-RELATED"/>
    <property type="match status" value="1"/>
</dbReference>
<proteinExistence type="predicted"/>
<evidence type="ECO:0000313" key="4">
    <source>
        <dbReference type="EMBL" id="GIH10835.1"/>
    </source>
</evidence>